<dbReference type="InterPro" id="IPR050266">
    <property type="entry name" value="AB_hydrolase_sf"/>
</dbReference>
<gene>
    <name evidence="2" type="ORF">FBZ95_106562</name>
</gene>
<sequence>MEFKPVAFAAGRLTAVQAGSGPDLLVVHSLLADRTAFNPVLPWLTQRFRVSLVNLPGFHGSACIAPGIEGYADHLAQLFTPQGLSEQTVVIGNGFGGTVAVAMALRHGAKFGKLVLSDVAAGFPPEGRKAFEVMAAKVENEGIGSVATISANRVFHEAYLAAHPGAVDERRRVLLGIDPQGFIAACRSLMTADLTPQLGAICKPTRVVCGELDAATPPPLCRLLADKIPGASYRELPGCGHCPPLEQPEAFIRAIEDFLS</sequence>
<dbReference type="Proteomes" id="UP000315914">
    <property type="component" value="Unassembled WGS sequence"/>
</dbReference>
<dbReference type="OrthoDB" id="9793083at2"/>
<dbReference type="STRING" id="1399419.A5906_39955"/>
<evidence type="ECO:0000313" key="3">
    <source>
        <dbReference type="Proteomes" id="UP000315914"/>
    </source>
</evidence>
<protein>
    <submittedName>
        <fullName evidence="2">3-oxoadipate enol-lactonase</fullName>
    </submittedName>
</protein>
<dbReference type="RefSeq" id="WP_080137386.1">
    <property type="nucleotide sequence ID" value="NZ_LWIG01000015.1"/>
</dbReference>
<organism evidence="2 3">
    <name type="scientific">Bradyrhizobium sacchari</name>
    <dbReference type="NCBI Taxonomy" id="1399419"/>
    <lineage>
        <taxon>Bacteria</taxon>
        <taxon>Pseudomonadati</taxon>
        <taxon>Pseudomonadota</taxon>
        <taxon>Alphaproteobacteria</taxon>
        <taxon>Hyphomicrobiales</taxon>
        <taxon>Nitrobacteraceae</taxon>
        <taxon>Bradyrhizobium</taxon>
    </lineage>
</organism>
<dbReference type="Pfam" id="PF12697">
    <property type="entry name" value="Abhydrolase_6"/>
    <property type="match status" value="1"/>
</dbReference>
<name>A0A560JPH1_9BRAD</name>
<dbReference type="SUPFAM" id="SSF53474">
    <property type="entry name" value="alpha/beta-Hydrolases"/>
    <property type="match status" value="1"/>
</dbReference>
<keyword evidence="3" id="KW-1185">Reference proteome</keyword>
<dbReference type="InterPro" id="IPR000073">
    <property type="entry name" value="AB_hydrolase_1"/>
</dbReference>
<dbReference type="PRINTS" id="PR00111">
    <property type="entry name" value="ABHYDROLASE"/>
</dbReference>
<proteinExistence type="predicted"/>
<feature type="domain" description="AB hydrolase-1" evidence="1">
    <location>
        <begin position="25"/>
        <end position="254"/>
    </location>
</feature>
<accession>A0A560JPH1</accession>
<dbReference type="Gene3D" id="3.40.50.1820">
    <property type="entry name" value="alpha/beta hydrolase"/>
    <property type="match status" value="1"/>
</dbReference>
<evidence type="ECO:0000259" key="1">
    <source>
        <dbReference type="Pfam" id="PF12697"/>
    </source>
</evidence>
<comment type="caution">
    <text evidence="2">The sequence shown here is derived from an EMBL/GenBank/DDBJ whole genome shotgun (WGS) entry which is preliminary data.</text>
</comment>
<dbReference type="InterPro" id="IPR029058">
    <property type="entry name" value="AB_hydrolase_fold"/>
</dbReference>
<dbReference type="PANTHER" id="PTHR43798">
    <property type="entry name" value="MONOACYLGLYCEROL LIPASE"/>
    <property type="match status" value="1"/>
</dbReference>
<dbReference type="EMBL" id="VITW01000006">
    <property type="protein sequence ID" value="TWB72847.1"/>
    <property type="molecule type" value="Genomic_DNA"/>
</dbReference>
<evidence type="ECO:0000313" key="2">
    <source>
        <dbReference type="EMBL" id="TWB72847.1"/>
    </source>
</evidence>
<reference evidence="2 3" key="1">
    <citation type="submission" date="2019-06" db="EMBL/GenBank/DDBJ databases">
        <title>Genomic Encyclopedia of Type Strains, Phase IV (KMG-V): Genome sequencing to study the core and pangenomes of soil and plant-associated prokaryotes.</title>
        <authorList>
            <person name="Whitman W."/>
        </authorList>
    </citation>
    <scope>NUCLEOTIDE SEQUENCE [LARGE SCALE GENOMIC DNA]</scope>
    <source>
        <strain evidence="2 3">BR 10556</strain>
    </source>
</reference>
<dbReference type="AlphaFoldDB" id="A0A560JPH1"/>